<organism evidence="1 2">
    <name type="scientific">Bacteroides caccae</name>
    <dbReference type="NCBI Taxonomy" id="47678"/>
    <lineage>
        <taxon>Bacteria</taxon>
        <taxon>Pseudomonadati</taxon>
        <taxon>Bacteroidota</taxon>
        <taxon>Bacteroidia</taxon>
        <taxon>Bacteroidales</taxon>
        <taxon>Bacteroidaceae</taxon>
        <taxon>Bacteroides</taxon>
    </lineage>
</organism>
<gene>
    <name evidence="1" type="ORF">F2Y31_03245</name>
</gene>
<evidence type="ECO:0000313" key="1">
    <source>
        <dbReference type="EMBL" id="KAA5504256.1"/>
    </source>
</evidence>
<protein>
    <submittedName>
        <fullName evidence="1">Uncharacterized protein</fullName>
    </submittedName>
</protein>
<evidence type="ECO:0000313" key="2">
    <source>
        <dbReference type="Proteomes" id="UP000368418"/>
    </source>
</evidence>
<name>A0A9P4AAF1_9BACE</name>
<reference evidence="1 2" key="1">
    <citation type="journal article" date="2019" name="Nat. Med.">
        <title>A library of human gut bacterial isolates paired with longitudinal multiomics data enables mechanistic microbiome research.</title>
        <authorList>
            <person name="Poyet M."/>
            <person name="Groussin M."/>
            <person name="Gibbons S.M."/>
            <person name="Avila-Pacheco J."/>
            <person name="Jiang X."/>
            <person name="Kearney S.M."/>
            <person name="Perrotta A.R."/>
            <person name="Berdy B."/>
            <person name="Zhao S."/>
            <person name="Lieberman T.D."/>
            <person name="Swanson P.K."/>
            <person name="Smith M."/>
            <person name="Roesemann S."/>
            <person name="Alexander J.E."/>
            <person name="Rich S.A."/>
            <person name="Livny J."/>
            <person name="Vlamakis H."/>
            <person name="Clish C."/>
            <person name="Bullock K."/>
            <person name="Deik A."/>
            <person name="Scott J."/>
            <person name="Pierce K.A."/>
            <person name="Xavier R.J."/>
            <person name="Alm E.J."/>
        </authorList>
    </citation>
    <scope>NUCLEOTIDE SEQUENCE [LARGE SCALE GENOMIC DNA]</scope>
    <source>
        <strain evidence="1 2">BIOML-A19</strain>
    </source>
</reference>
<dbReference type="Proteomes" id="UP000368418">
    <property type="component" value="Unassembled WGS sequence"/>
</dbReference>
<proteinExistence type="predicted"/>
<dbReference type="EMBL" id="VVYD01000001">
    <property type="protein sequence ID" value="KAA5504256.1"/>
    <property type="molecule type" value="Genomic_DNA"/>
</dbReference>
<accession>A0A9P4AAF1</accession>
<dbReference type="RefSeq" id="WP_149883129.1">
    <property type="nucleotide sequence ID" value="NZ_CACRTB010000007.1"/>
</dbReference>
<dbReference type="AlphaFoldDB" id="A0A9P4AAF1"/>
<comment type="caution">
    <text evidence="1">The sequence shown here is derived from an EMBL/GenBank/DDBJ whole genome shotgun (WGS) entry which is preliminary data.</text>
</comment>
<sequence length="556" mass="62890">MVVSINAVDDNLAAIIKAKRNILYEYPVADLYTRKLNYDRLEMSNNIKWTDGGSLNSDASYSEIIIPAGTTNCLFPLYLYSNNEIATKNAVEVRDIPIRGLSPYPYNLQDTFISSLKNGLKINLSLRFSVRINRLFYVTIRLVKLRQGGYDNIDAWGPQYDPSENWDPVYEVEYSGEISLNADEGLALHFWASTGIGDDLAITVSNFEFWATFYGREEPVFIDVISPITVLNNLLKSMTDSTETYSGLIDDYDPRMSMDRLSTSYIMAAESARGLPNAKLYTSYKKFCDWMEAEFGYVPVINENTVTFMHRDKLFTSTVVKDLGTEINDYEFSVNDSLIYSSVKVGYDKEDYDSVNGRDEFRFTNEFSTGLNLRDNTLSLISPYRADAYGIEFLVQKRGEDTTDNDSDNDVFFVSCDQDGVNLKLYRAYTPSQLSGLLSPETMFNFQYSPRFMLEANKKYIGSCTGMLKFTSSDGNSDVAIDGVKETDDFSIPERLFTVSEVEVETSDINSPDDLLGLVSLNNRGRTVIGYIKQIKSYIGKAKSSSYTLIVKDIKK</sequence>